<name>K2SC39_MACPH</name>
<protein>
    <submittedName>
        <fullName evidence="1">Uncharacterized protein</fullName>
    </submittedName>
</protein>
<accession>K2SC39</accession>
<dbReference type="Proteomes" id="UP000007129">
    <property type="component" value="Unassembled WGS sequence"/>
</dbReference>
<dbReference type="AlphaFoldDB" id="K2SC39"/>
<evidence type="ECO:0000313" key="2">
    <source>
        <dbReference type="Proteomes" id="UP000007129"/>
    </source>
</evidence>
<proteinExistence type="predicted"/>
<dbReference type="VEuPathDB" id="FungiDB:MPH_00227"/>
<dbReference type="EMBL" id="AHHD01000008">
    <property type="protein sequence ID" value="EKG22492.1"/>
    <property type="molecule type" value="Genomic_DNA"/>
</dbReference>
<dbReference type="HOGENOM" id="CLU_1180419_0_0_1"/>
<organism evidence="1 2">
    <name type="scientific">Macrophomina phaseolina (strain MS6)</name>
    <name type="common">Charcoal rot fungus</name>
    <dbReference type="NCBI Taxonomy" id="1126212"/>
    <lineage>
        <taxon>Eukaryota</taxon>
        <taxon>Fungi</taxon>
        <taxon>Dikarya</taxon>
        <taxon>Ascomycota</taxon>
        <taxon>Pezizomycotina</taxon>
        <taxon>Dothideomycetes</taxon>
        <taxon>Dothideomycetes incertae sedis</taxon>
        <taxon>Botryosphaeriales</taxon>
        <taxon>Botryosphaeriaceae</taxon>
        <taxon>Macrophomina</taxon>
    </lineage>
</organism>
<evidence type="ECO:0000313" key="1">
    <source>
        <dbReference type="EMBL" id="EKG22492.1"/>
    </source>
</evidence>
<sequence length="235" mass="25650">MRQLDHAVNCLKALLFACPETPAVLAHHIVVEELGHCLTRTLSVRIAHGVGMQANSVLAKHSEGQVRRPEETAELVWDGHALHRPETRLVVEATGKGVEGGRRLEEQIVAVEERAALLERLPVGKEQVRNERPVGWHVGCFAGAVDAEVSVLLHVVLVTVQVRVEGIQAINSRALLEIVRGDADGLVRRQGKSIDEVLEFAGQIGPAEERSIGALCSHVRLFLLLELRVKSTQSA</sequence>
<reference evidence="1 2" key="1">
    <citation type="journal article" date="2012" name="BMC Genomics">
        <title>Tools to kill: Genome of one of the most destructive plant pathogenic fungi Macrophomina phaseolina.</title>
        <authorList>
            <person name="Islam M.S."/>
            <person name="Haque M.S."/>
            <person name="Islam M.M."/>
            <person name="Emdad E.M."/>
            <person name="Halim A."/>
            <person name="Hossen Q.M.M."/>
            <person name="Hossain M.Z."/>
            <person name="Ahmed B."/>
            <person name="Rahim S."/>
            <person name="Rahman M.S."/>
            <person name="Alam M.M."/>
            <person name="Hou S."/>
            <person name="Wan X."/>
            <person name="Saito J.A."/>
            <person name="Alam M."/>
        </authorList>
    </citation>
    <scope>NUCLEOTIDE SEQUENCE [LARGE SCALE GENOMIC DNA]</scope>
    <source>
        <strain evidence="1 2">MS6</strain>
    </source>
</reference>
<comment type="caution">
    <text evidence="1">The sequence shown here is derived from an EMBL/GenBank/DDBJ whole genome shotgun (WGS) entry which is preliminary data.</text>
</comment>
<dbReference type="InParanoid" id="K2SC39"/>
<gene>
    <name evidence="1" type="ORF">MPH_00227</name>
</gene>